<keyword evidence="4" id="KW-0143">Chaperone</keyword>
<evidence type="ECO:0000256" key="5">
    <source>
        <dbReference type="ARBA" id="ARBA00093797"/>
    </source>
</evidence>
<comment type="subcellular location">
    <subcellularLocation>
        <location evidence="1">Cytoplasm</location>
        <location evidence="1">Cytosol</location>
    </subcellularLocation>
</comment>
<comment type="caution">
    <text evidence="6">The sequence shown here is derived from an EMBL/GenBank/DDBJ whole genome shotgun (WGS) entry which is preliminary data.</text>
</comment>
<dbReference type="EMBL" id="FCOF02000026">
    <property type="protein sequence ID" value="SAK79403.1"/>
    <property type="molecule type" value="Genomic_DNA"/>
</dbReference>
<evidence type="ECO:0000313" key="7">
    <source>
        <dbReference type="Proteomes" id="UP000054870"/>
    </source>
</evidence>
<evidence type="ECO:0000256" key="4">
    <source>
        <dbReference type="ARBA" id="ARBA00023186"/>
    </source>
</evidence>
<organism evidence="6 7">
    <name type="scientific">Caballeronia catudaia</name>
    <dbReference type="NCBI Taxonomy" id="1777136"/>
    <lineage>
        <taxon>Bacteria</taxon>
        <taxon>Pseudomonadati</taxon>
        <taxon>Pseudomonadota</taxon>
        <taxon>Betaproteobacteria</taxon>
        <taxon>Burkholderiales</taxon>
        <taxon>Burkholderiaceae</taxon>
        <taxon>Caballeronia</taxon>
    </lineage>
</organism>
<gene>
    <name evidence="6" type="ORF">AWB75_04818</name>
</gene>
<proteinExistence type="predicted"/>
<evidence type="ECO:0000256" key="3">
    <source>
        <dbReference type="ARBA" id="ARBA00022795"/>
    </source>
</evidence>
<dbReference type="AlphaFoldDB" id="A0A158CAK2"/>
<keyword evidence="2" id="KW-0963">Cytoplasm</keyword>
<dbReference type="Pfam" id="PF05400">
    <property type="entry name" value="FliT"/>
    <property type="match status" value="1"/>
</dbReference>
<reference evidence="6" key="1">
    <citation type="submission" date="2016-01" db="EMBL/GenBank/DDBJ databases">
        <authorList>
            <person name="Peeters C."/>
        </authorList>
    </citation>
    <scope>NUCLEOTIDE SEQUENCE [LARGE SCALE GENOMIC DNA]</scope>
    <source>
        <strain evidence="6">LMG 29318</strain>
    </source>
</reference>
<protein>
    <recommendedName>
        <fullName evidence="5">Flagellar protein FliT</fullName>
    </recommendedName>
</protein>
<dbReference type="Gene3D" id="1.20.58.380">
    <property type="entry name" value="Flagellar protein flit"/>
    <property type="match status" value="1"/>
</dbReference>
<dbReference type="GO" id="GO:0044781">
    <property type="term" value="P:bacterial-type flagellum organization"/>
    <property type="evidence" value="ECO:0007669"/>
    <property type="project" value="UniProtKB-KW"/>
</dbReference>
<sequence>MGGNWTGSGANDDCARLTGMRVDCLERMKTTQDYFAHYEAIAAISGQMLTAARGGEWSELKTLQGAYRELIEQLKEVDSASELDESARARKLDLVKKILADDAAIRDLSSPSLARLSALFTVNNPARVLKKMIGLR</sequence>
<keyword evidence="6" id="KW-0969">Cilium</keyword>
<keyword evidence="6" id="KW-0282">Flagellum</keyword>
<accession>A0A158CAK2</accession>
<evidence type="ECO:0000313" key="6">
    <source>
        <dbReference type="EMBL" id="SAK79403.1"/>
    </source>
</evidence>
<keyword evidence="3" id="KW-1005">Bacterial flagellum biogenesis</keyword>
<dbReference type="InterPro" id="IPR008622">
    <property type="entry name" value="FliT"/>
</dbReference>
<keyword evidence="7" id="KW-1185">Reference proteome</keyword>
<keyword evidence="6" id="KW-0966">Cell projection</keyword>
<evidence type="ECO:0000256" key="2">
    <source>
        <dbReference type="ARBA" id="ARBA00022490"/>
    </source>
</evidence>
<dbReference type="Proteomes" id="UP000054870">
    <property type="component" value="Unassembled WGS sequence"/>
</dbReference>
<evidence type="ECO:0000256" key="1">
    <source>
        <dbReference type="ARBA" id="ARBA00004514"/>
    </source>
</evidence>
<name>A0A158CAK2_9BURK</name>